<dbReference type="Proteomes" id="UP000236291">
    <property type="component" value="Unassembled WGS sequence"/>
</dbReference>
<dbReference type="AlphaFoldDB" id="A0A2K3KCD5"/>
<reference evidence="1 2" key="2">
    <citation type="journal article" date="2017" name="Front. Plant Sci.">
        <title>Gene Classification and Mining of Molecular Markers Useful in Red Clover (Trifolium pratense) Breeding.</title>
        <authorList>
            <person name="Istvanek J."/>
            <person name="Dluhosova J."/>
            <person name="Dluhos P."/>
            <person name="Patkova L."/>
            <person name="Nedelnik J."/>
            <person name="Repkova J."/>
        </authorList>
    </citation>
    <scope>NUCLEOTIDE SEQUENCE [LARGE SCALE GENOMIC DNA]</scope>
    <source>
        <strain evidence="2">cv. Tatra</strain>
        <tissue evidence="1">Young leaves</tissue>
    </source>
</reference>
<feature type="non-terminal residue" evidence="1">
    <location>
        <position position="19"/>
    </location>
</feature>
<proteinExistence type="predicted"/>
<sequence length="19" mass="2034">MQPFWKVTADGSIKGNGVV</sequence>
<organism evidence="1 2">
    <name type="scientific">Trifolium pratense</name>
    <name type="common">Red clover</name>
    <dbReference type="NCBI Taxonomy" id="57577"/>
    <lineage>
        <taxon>Eukaryota</taxon>
        <taxon>Viridiplantae</taxon>
        <taxon>Streptophyta</taxon>
        <taxon>Embryophyta</taxon>
        <taxon>Tracheophyta</taxon>
        <taxon>Spermatophyta</taxon>
        <taxon>Magnoliopsida</taxon>
        <taxon>eudicotyledons</taxon>
        <taxon>Gunneridae</taxon>
        <taxon>Pentapetalae</taxon>
        <taxon>rosids</taxon>
        <taxon>fabids</taxon>
        <taxon>Fabales</taxon>
        <taxon>Fabaceae</taxon>
        <taxon>Papilionoideae</taxon>
        <taxon>50 kb inversion clade</taxon>
        <taxon>NPAAA clade</taxon>
        <taxon>Hologalegina</taxon>
        <taxon>IRL clade</taxon>
        <taxon>Trifolieae</taxon>
        <taxon>Trifolium</taxon>
    </lineage>
</organism>
<comment type="caution">
    <text evidence="1">The sequence shown here is derived from an EMBL/GenBank/DDBJ whole genome shotgun (WGS) entry which is preliminary data.</text>
</comment>
<evidence type="ECO:0000313" key="1">
    <source>
        <dbReference type="EMBL" id="PNX63944.1"/>
    </source>
</evidence>
<gene>
    <name evidence="1" type="ORF">L195_g061874</name>
</gene>
<protein>
    <submittedName>
        <fullName evidence="1">Uncharacterized protein</fullName>
    </submittedName>
</protein>
<dbReference type="EMBL" id="ASHM01160230">
    <property type="protein sequence ID" value="PNX63944.1"/>
    <property type="molecule type" value="Genomic_DNA"/>
</dbReference>
<evidence type="ECO:0000313" key="2">
    <source>
        <dbReference type="Proteomes" id="UP000236291"/>
    </source>
</evidence>
<name>A0A2K3KCD5_TRIPR</name>
<accession>A0A2K3KCD5</accession>
<reference evidence="1 2" key="1">
    <citation type="journal article" date="2014" name="Am. J. Bot.">
        <title>Genome assembly and annotation for red clover (Trifolium pratense; Fabaceae).</title>
        <authorList>
            <person name="Istvanek J."/>
            <person name="Jaros M."/>
            <person name="Krenek A."/>
            <person name="Repkova J."/>
        </authorList>
    </citation>
    <scope>NUCLEOTIDE SEQUENCE [LARGE SCALE GENOMIC DNA]</scope>
    <source>
        <strain evidence="2">cv. Tatra</strain>
        <tissue evidence="1">Young leaves</tissue>
    </source>
</reference>